<dbReference type="EMBL" id="NQWI01000110">
    <property type="protein sequence ID" value="PDW01776.1"/>
    <property type="molecule type" value="Genomic_DNA"/>
</dbReference>
<sequence length="223" mass="25292">MRSLRIAFVAEGARDLQVIPVLIERLIAVAQPAPALRLSIDRQRWNTRRPFNAALVEVVTQAAFQSDLLVCHVDADAGDDQRVRQYKIDPGITQVTTACPQTLPIVWAVPVHAIEAWLLTDPEHFAEAIGATRRHVPMFPRHPDRIHRHEAKALFDRTIVDLLAKTQRQRRRLRPDLFAELVARESALPQLRRLPAFQSFEGDLMRTLVALGCHFTNLSEEVA</sequence>
<name>A0A2A6RFW4_9CHLR</name>
<proteinExistence type="predicted"/>
<evidence type="ECO:0000313" key="2">
    <source>
        <dbReference type="Proteomes" id="UP000220527"/>
    </source>
</evidence>
<protein>
    <recommendedName>
        <fullName evidence="3">DUF4276 domain-containing protein</fullName>
    </recommendedName>
</protein>
<dbReference type="OrthoDB" id="7596770at2"/>
<dbReference type="RefSeq" id="WP_097645373.1">
    <property type="nucleotide sequence ID" value="NZ_NQWI01000110.1"/>
</dbReference>
<gene>
    <name evidence="1" type="ORF">CJ255_17395</name>
</gene>
<organism evidence="1 2">
    <name type="scientific">Candidatus Viridilinea mediisalina</name>
    <dbReference type="NCBI Taxonomy" id="2024553"/>
    <lineage>
        <taxon>Bacteria</taxon>
        <taxon>Bacillati</taxon>
        <taxon>Chloroflexota</taxon>
        <taxon>Chloroflexia</taxon>
        <taxon>Chloroflexales</taxon>
        <taxon>Chloroflexineae</taxon>
        <taxon>Oscillochloridaceae</taxon>
        <taxon>Candidatus Viridilinea</taxon>
    </lineage>
</organism>
<dbReference type="InterPro" id="IPR025455">
    <property type="entry name" value="DUF4276"/>
</dbReference>
<comment type="caution">
    <text evidence="1">The sequence shown here is derived from an EMBL/GenBank/DDBJ whole genome shotgun (WGS) entry which is preliminary data.</text>
</comment>
<reference evidence="2" key="1">
    <citation type="submission" date="2017-08" db="EMBL/GenBank/DDBJ databases">
        <authorList>
            <person name="Grouzdev D.S."/>
            <person name="Gaisin V.A."/>
            <person name="Rysina M.S."/>
            <person name="Gorlenko V.M."/>
        </authorList>
    </citation>
    <scope>NUCLEOTIDE SEQUENCE [LARGE SCALE GENOMIC DNA]</scope>
    <source>
        <strain evidence="2">Kir15-3F</strain>
    </source>
</reference>
<dbReference type="AlphaFoldDB" id="A0A2A6RFW4"/>
<accession>A0A2A6RFW4</accession>
<evidence type="ECO:0008006" key="3">
    <source>
        <dbReference type="Google" id="ProtNLM"/>
    </source>
</evidence>
<dbReference type="Proteomes" id="UP000220527">
    <property type="component" value="Unassembled WGS sequence"/>
</dbReference>
<dbReference type="Pfam" id="PF14103">
    <property type="entry name" value="DUF4276"/>
    <property type="match status" value="1"/>
</dbReference>
<keyword evidence="2" id="KW-1185">Reference proteome</keyword>
<evidence type="ECO:0000313" key="1">
    <source>
        <dbReference type="EMBL" id="PDW01776.1"/>
    </source>
</evidence>